<dbReference type="RefSeq" id="WP_031576963.1">
    <property type="nucleotide sequence ID" value="NZ_DAMANS010000001.1"/>
</dbReference>
<proteinExistence type="predicted"/>
<reference evidence="1 2" key="1">
    <citation type="submission" date="2016-10" db="EMBL/GenBank/DDBJ databases">
        <authorList>
            <person name="de Groot N.N."/>
        </authorList>
    </citation>
    <scope>NUCLEOTIDE SEQUENCE [LARGE SCALE GENOMIC DNA]</scope>
    <source>
        <strain evidence="1 2">CGMCC 1.5058</strain>
    </source>
</reference>
<organism evidence="1 2">
    <name type="scientific">Proteiniclasticum ruminis</name>
    <dbReference type="NCBI Taxonomy" id="398199"/>
    <lineage>
        <taxon>Bacteria</taxon>
        <taxon>Bacillati</taxon>
        <taxon>Bacillota</taxon>
        <taxon>Clostridia</taxon>
        <taxon>Eubacteriales</taxon>
        <taxon>Clostridiaceae</taxon>
        <taxon>Proteiniclasticum</taxon>
    </lineage>
</organism>
<name>A0A1G8QT01_9CLOT</name>
<dbReference type="Proteomes" id="UP000183255">
    <property type="component" value="Unassembled WGS sequence"/>
</dbReference>
<protein>
    <submittedName>
        <fullName evidence="1">Uncharacterized protein</fullName>
    </submittedName>
</protein>
<evidence type="ECO:0000313" key="1">
    <source>
        <dbReference type="EMBL" id="SDJ07869.1"/>
    </source>
</evidence>
<sequence>MYELEQLIQGNYHLRSVKDREGDKDYFLDNEGRPLILKYKIEMEFFKVSSILLRVGQGNLYSVHFLMDRDLLSAMSFIELDGEKHQLSYEVTEENAKLTITLKEGLFEA</sequence>
<dbReference type="AlphaFoldDB" id="A0A1G8QT01"/>
<dbReference type="EMBL" id="FNDZ01000007">
    <property type="protein sequence ID" value="SDJ07869.1"/>
    <property type="molecule type" value="Genomic_DNA"/>
</dbReference>
<gene>
    <name evidence="1" type="ORF">SAMN05421804_10757</name>
</gene>
<accession>A0A1G8QT01</accession>
<evidence type="ECO:0000313" key="2">
    <source>
        <dbReference type="Proteomes" id="UP000183255"/>
    </source>
</evidence>